<evidence type="ECO:0000256" key="1">
    <source>
        <dbReference type="SAM" id="Phobius"/>
    </source>
</evidence>
<sequence>MKRNHFQFLMSIILVMFSMITVGRLSQGSVSAQKIVNDESKATFMLMPELPKDNIGGNHLGYFNLKLSADKTRQIRIKVYNPTDKVLSITSEVKDATTDDNGGIDYLGLHKIDRNLLPEVGNDIVKMPKNLKLKPNETKWVTIKINPGKNLFAGQKLMALNLSSAETDTKSSINNKFVYAIGLVLNGTDLKKKEYKTILSDGIKTRIIKDHKAAISIKLKNPDPKFLSNVKVTASLQNDKWHMIHYDNELKNIKIAPNSSFYDDLLLSELRLVPGLYKMTLNVKTDQYTKTIHKYVKITSSDASYINRNNYEYLKFRNIILGVLGGLILIIIVTWLLIRRKRKRRLNAKIS</sequence>
<dbReference type="Pfam" id="PF11797">
    <property type="entry name" value="WxLIP_HBD"/>
    <property type="match status" value="1"/>
</dbReference>
<gene>
    <name evidence="4" type="ORF">LABALGLTS371_00830</name>
</gene>
<dbReference type="Proteomes" id="UP000321659">
    <property type="component" value="Unassembled WGS sequence"/>
</dbReference>
<feature type="transmembrane region" description="Helical" evidence="1">
    <location>
        <begin position="319"/>
        <end position="338"/>
    </location>
</feature>
<keyword evidence="1" id="KW-0812">Transmembrane</keyword>
<accession>A0A5C6MCT0</accession>
<reference evidence="4 5" key="1">
    <citation type="submission" date="2019-04" db="EMBL/GenBank/DDBJ databases">
        <title>In vitro growth and metabolic characteristics of meat-borne Lactobacillus algidus strains.</title>
        <authorList>
            <person name="Sade E."/>
            <person name="Per J."/>
            <person name="Tytti H."/>
            <person name="Johanna B.K."/>
        </authorList>
    </citation>
    <scope>NUCLEOTIDE SEQUENCE [LARGE SCALE GENOMIC DNA]</scope>
    <source>
        <strain evidence="4 5">LTS37-1</strain>
    </source>
</reference>
<evidence type="ECO:0000259" key="2">
    <source>
        <dbReference type="Pfam" id="PF06030"/>
    </source>
</evidence>
<dbReference type="AlphaFoldDB" id="A0A5C6MCT0"/>
<feature type="domain" description="WxL Interacting Protein peptidoglycan binding" evidence="2">
    <location>
        <begin position="44"/>
        <end position="163"/>
    </location>
</feature>
<evidence type="ECO:0000259" key="3">
    <source>
        <dbReference type="Pfam" id="PF11797"/>
    </source>
</evidence>
<comment type="caution">
    <text evidence="4">The sequence shown here is derived from an EMBL/GenBank/DDBJ whole genome shotgun (WGS) entry which is preliminary data.</text>
</comment>
<evidence type="ECO:0000313" key="4">
    <source>
        <dbReference type="EMBL" id="TWW11872.1"/>
    </source>
</evidence>
<dbReference type="Pfam" id="PF06030">
    <property type="entry name" value="WxLIP_PGBD"/>
    <property type="match status" value="1"/>
</dbReference>
<organism evidence="4 5">
    <name type="scientific">Dellaglioa algida</name>
    <dbReference type="NCBI Taxonomy" id="105612"/>
    <lineage>
        <taxon>Bacteria</taxon>
        <taxon>Bacillati</taxon>
        <taxon>Bacillota</taxon>
        <taxon>Bacilli</taxon>
        <taxon>Lactobacillales</taxon>
        <taxon>Lactobacillaceae</taxon>
        <taxon>Dellaglioa</taxon>
    </lineage>
</organism>
<keyword evidence="1" id="KW-1133">Transmembrane helix</keyword>
<proteinExistence type="predicted"/>
<dbReference type="InterPro" id="IPR021759">
    <property type="entry name" value="WxLIP_HBD"/>
</dbReference>
<dbReference type="InterPro" id="IPR010317">
    <property type="entry name" value="WxLIP_PGBD"/>
</dbReference>
<dbReference type="EMBL" id="SRRQ01000001">
    <property type="protein sequence ID" value="TWW11872.1"/>
    <property type="molecule type" value="Genomic_DNA"/>
</dbReference>
<feature type="domain" description="WxL Interacting Protein host binding" evidence="3">
    <location>
        <begin position="170"/>
        <end position="307"/>
    </location>
</feature>
<dbReference type="RefSeq" id="WP_146302252.1">
    <property type="nucleotide sequence ID" value="NZ_JANXKV010000001.1"/>
</dbReference>
<name>A0A5C6MCT0_9LACO</name>
<protein>
    <submittedName>
        <fullName evidence="4">Uncharacterized protein</fullName>
    </submittedName>
</protein>
<evidence type="ECO:0000313" key="5">
    <source>
        <dbReference type="Proteomes" id="UP000321659"/>
    </source>
</evidence>
<keyword evidence="1" id="KW-0472">Membrane</keyword>